<proteinExistence type="predicted"/>
<feature type="region of interest" description="Disordered" evidence="1">
    <location>
        <begin position="315"/>
        <end position="337"/>
    </location>
</feature>
<dbReference type="OrthoDB" id="137554at2"/>
<comment type="caution">
    <text evidence="2">The sequence shown here is derived from an EMBL/GenBank/DDBJ whole genome shotgun (WGS) entry which is preliminary data.</text>
</comment>
<evidence type="ECO:0000256" key="1">
    <source>
        <dbReference type="SAM" id="MobiDB-lite"/>
    </source>
</evidence>
<accession>A0A2H3KRG2</accession>
<sequence length="513" mass="55427">MMVPLVSRIRTGGALLLLLTLMLALVVPLQAQTTVPTVAPGERIHFYADGFNPGERVDFWVTGPDGRSRPRFPAVFADDDGAVLWSWDVPADAPGGRWTAVARGIRSNRQVPTDFIVVAPEAPTQVASVTPEAGAPGTTFRFTVTGLTPGDRFAPWVRGPDGRDRNIGPDSESLRVEVDREGRLAWTWTAPEGTLPGAWRSLARAERGGTVLEVPFAVTGQAPPAPVRQVQPVIGAPGTRFEVTVGGLTPGEVAGSWLNTPTGARIDGTPYMIVARDGTVQWTWTAPANAQAGRWQAITRGADSRIEVVLDLTITGANPEPAPRPDGDGSVTPASGKPFDTFTFTARGFNPNEQIAYWPTDAAGASVPVLEKLRADRDGQVTWTWQAPRLVTTGTWIMTARGMTSRREVQIPFTIEAPYEPFATVTPEVGPPGTTFAFKAVGFNVHERLDTWVERPDGVVLHGTRDVKAIGDNSASWEWRAPDDAPEGTYVMVAIGRETDLTFRIEFRVRADP</sequence>
<protein>
    <submittedName>
        <fullName evidence="2">Uncharacterized protein</fullName>
    </submittedName>
</protein>
<reference evidence="2 3" key="1">
    <citation type="submission" date="2016-05" db="EMBL/GenBank/DDBJ databases">
        <authorList>
            <person name="Lavstsen T."/>
            <person name="Jespersen J.S."/>
        </authorList>
    </citation>
    <scope>NUCLEOTIDE SEQUENCE [LARGE SCALE GENOMIC DNA]</scope>
    <source>
        <strain evidence="2 3">B7-9</strain>
    </source>
</reference>
<evidence type="ECO:0000313" key="3">
    <source>
        <dbReference type="Proteomes" id="UP000220922"/>
    </source>
</evidence>
<name>A0A2H3KRG2_9CHLR</name>
<keyword evidence="3" id="KW-1185">Reference proteome</keyword>
<dbReference type="RefSeq" id="WP_097650549.1">
    <property type="nucleotide sequence ID" value="NZ_LYXE01000015.1"/>
</dbReference>
<evidence type="ECO:0000313" key="2">
    <source>
        <dbReference type="EMBL" id="PDW01065.1"/>
    </source>
</evidence>
<dbReference type="EMBL" id="LYXE01000015">
    <property type="protein sequence ID" value="PDW01065.1"/>
    <property type="molecule type" value="Genomic_DNA"/>
</dbReference>
<dbReference type="AlphaFoldDB" id="A0A2H3KRG2"/>
<dbReference type="Proteomes" id="UP000220922">
    <property type="component" value="Unassembled WGS sequence"/>
</dbReference>
<organism evidence="2 3">
    <name type="scientific">Candidatus Chloroploca asiatica</name>
    <dbReference type="NCBI Taxonomy" id="1506545"/>
    <lineage>
        <taxon>Bacteria</taxon>
        <taxon>Bacillati</taxon>
        <taxon>Chloroflexota</taxon>
        <taxon>Chloroflexia</taxon>
        <taxon>Chloroflexales</taxon>
        <taxon>Chloroflexineae</taxon>
        <taxon>Oscillochloridaceae</taxon>
        <taxon>Candidatus Chloroploca</taxon>
    </lineage>
</organism>
<gene>
    <name evidence="2" type="ORF">A9Q02_07875</name>
</gene>